<evidence type="ECO:0000313" key="2">
    <source>
        <dbReference type="Proteomes" id="UP000226037"/>
    </source>
</evidence>
<accession>A0A249XSC5</accession>
<name>A0A249XSC5_9CAUD</name>
<evidence type="ECO:0000313" key="1">
    <source>
        <dbReference type="EMBL" id="ASZ74652.1"/>
    </source>
</evidence>
<protein>
    <submittedName>
        <fullName evidence="1">Uncharacterized protein</fullName>
    </submittedName>
</protein>
<reference evidence="2" key="1">
    <citation type="submission" date="2017-08" db="EMBL/GenBank/DDBJ databases">
        <authorList>
            <person name="de Groot N.N."/>
        </authorList>
    </citation>
    <scope>NUCLEOTIDE SEQUENCE [LARGE SCALE GENOMIC DNA]</scope>
</reference>
<dbReference type="Proteomes" id="UP000226037">
    <property type="component" value="Segment"/>
</dbReference>
<dbReference type="EMBL" id="MF668280">
    <property type="protein sequence ID" value="ASZ74652.1"/>
    <property type="molecule type" value="Genomic_DNA"/>
</dbReference>
<proteinExistence type="predicted"/>
<sequence>MTLLWGFPAPEIGEQGGSFVKKKTIYVQLFGGEQDGFEADLELEGSTWPDMFYVYPVCRTGEVKDARDPELQKILVDSLSILAYRFDSADPRDGVKGGKIYRYKRYAGADKKLTDPAM</sequence>
<keyword evidence="2" id="KW-1185">Reference proteome</keyword>
<gene>
    <name evidence="1" type="ORF">SEA_PHABBA_77</name>
</gene>
<organism evidence="1 2">
    <name type="scientific">Mycobacterium phage Phabba</name>
    <dbReference type="NCBI Taxonomy" id="2027899"/>
    <lineage>
        <taxon>Viruses</taxon>
        <taxon>Duplodnaviria</taxon>
        <taxon>Heunggongvirae</taxon>
        <taxon>Uroviricota</taxon>
        <taxon>Caudoviricetes</taxon>
        <taxon>Ceeclamvirinae</taxon>
        <taxon>Myrnavirus</taxon>
        <taxon>Myrnavirus phabba</taxon>
        <taxon>Myranavirus phabba</taxon>
    </lineage>
</organism>